<evidence type="ECO:0000313" key="2">
    <source>
        <dbReference type="EMBL" id="KAF8379084.1"/>
    </source>
</evidence>
<dbReference type="InterPro" id="IPR025521">
    <property type="entry name" value="Neprosin_propep"/>
</dbReference>
<organism evidence="2 3">
    <name type="scientific">Tetracentron sinense</name>
    <name type="common">Spur-leaf</name>
    <dbReference type="NCBI Taxonomy" id="13715"/>
    <lineage>
        <taxon>Eukaryota</taxon>
        <taxon>Viridiplantae</taxon>
        <taxon>Streptophyta</taxon>
        <taxon>Embryophyta</taxon>
        <taxon>Tracheophyta</taxon>
        <taxon>Spermatophyta</taxon>
        <taxon>Magnoliopsida</taxon>
        <taxon>Trochodendrales</taxon>
        <taxon>Trochodendraceae</taxon>
        <taxon>Tetracentron</taxon>
    </lineage>
</organism>
<evidence type="ECO:0000259" key="1">
    <source>
        <dbReference type="Pfam" id="PF14365"/>
    </source>
</evidence>
<dbReference type="Pfam" id="PF14365">
    <property type="entry name" value="Neprosin_AP"/>
    <property type="match status" value="1"/>
</dbReference>
<protein>
    <recommendedName>
        <fullName evidence="1">Neprosin activation peptide domain-containing protein</fullName>
    </recommendedName>
</protein>
<accession>A0A834YD78</accession>
<proteinExistence type="predicted"/>
<dbReference type="Proteomes" id="UP000655225">
    <property type="component" value="Unassembled WGS sequence"/>
</dbReference>
<name>A0A834YD78_TETSI</name>
<dbReference type="EMBL" id="JABCRI010000022">
    <property type="protein sequence ID" value="KAF8379084.1"/>
    <property type="molecule type" value="Genomic_DNA"/>
</dbReference>
<comment type="caution">
    <text evidence="2">The sequence shown here is derived from an EMBL/GenBank/DDBJ whole genome shotgun (WGS) entry which is preliminary data.</text>
</comment>
<dbReference type="PANTHER" id="PTHR31589">
    <property type="entry name" value="PROTEIN, PUTATIVE (DUF239)-RELATED-RELATED"/>
    <property type="match status" value="1"/>
</dbReference>
<keyword evidence="3" id="KW-1185">Reference proteome</keyword>
<gene>
    <name evidence="2" type="ORF">HHK36_028512</name>
</gene>
<dbReference type="AlphaFoldDB" id="A0A834YD78"/>
<dbReference type="PANTHER" id="PTHR31589:SF223">
    <property type="entry name" value="PROTEIN, PUTATIVE (DUF239)-RELATED"/>
    <property type="match status" value="1"/>
</dbReference>
<dbReference type="InterPro" id="IPR053168">
    <property type="entry name" value="Glutamic_endopeptidase"/>
</dbReference>
<feature type="domain" description="Neprosin activation peptide" evidence="1">
    <location>
        <begin position="3"/>
        <end position="85"/>
    </location>
</feature>
<dbReference type="OMA" id="VPIMRIT"/>
<reference evidence="2 3" key="1">
    <citation type="submission" date="2020-04" db="EMBL/GenBank/DDBJ databases">
        <title>Plant Genome Project.</title>
        <authorList>
            <person name="Zhang R.-G."/>
        </authorList>
    </citation>
    <scope>NUCLEOTIDE SEQUENCE [LARGE SCALE GENOMIC DNA]</scope>
    <source>
        <strain evidence="2">YNK0</strain>
        <tissue evidence="2">Leaf</tissue>
    </source>
</reference>
<evidence type="ECO:0000313" key="3">
    <source>
        <dbReference type="Proteomes" id="UP000655225"/>
    </source>
</evidence>
<sequence>MCSTEYGDVTDCIDIHKQPAFDHPLLKNHKIQMRPSFPLKGVTNEDSSISNQIRVGVKSKGCPAGSVPIRRTQKEDLIRSKTFAHIHPLAADAPVSHFATLQELRPTNGSDRVLHGAKAYIKAYNPRVAADQTSSAQMWIENGPLLLTSLSSFTFFSSFTHLK</sequence>
<dbReference type="OrthoDB" id="1935425at2759"/>